<dbReference type="PANTHER" id="PTHR13817">
    <property type="entry name" value="TITIN"/>
    <property type="match status" value="1"/>
</dbReference>
<protein>
    <submittedName>
        <fullName evidence="7">Uncharacterized protein</fullName>
    </submittedName>
</protein>
<evidence type="ECO:0000256" key="1">
    <source>
        <dbReference type="ARBA" id="ARBA00022737"/>
    </source>
</evidence>
<dbReference type="AlphaFoldDB" id="A0AA88Y8E1"/>
<dbReference type="Pfam" id="PF01682">
    <property type="entry name" value="DB"/>
    <property type="match status" value="4"/>
</dbReference>
<dbReference type="InterPro" id="IPR050964">
    <property type="entry name" value="Striated_Muscle_Regulatory"/>
</dbReference>
<dbReference type="SUPFAM" id="SSF48726">
    <property type="entry name" value="Immunoglobulin"/>
    <property type="match status" value="1"/>
</dbReference>
<feature type="domain" description="Fibronectin type-III" evidence="5">
    <location>
        <begin position="74"/>
        <end position="174"/>
    </location>
</feature>
<evidence type="ECO:0000256" key="2">
    <source>
        <dbReference type="SAM" id="Phobius"/>
    </source>
</evidence>
<feature type="domain" description="Ig-like" evidence="4">
    <location>
        <begin position="926"/>
        <end position="1023"/>
    </location>
</feature>
<name>A0AA88Y8E1_PINIB</name>
<evidence type="ECO:0000259" key="5">
    <source>
        <dbReference type="PROSITE" id="PS50853"/>
    </source>
</evidence>
<dbReference type="InterPro" id="IPR007110">
    <property type="entry name" value="Ig-like_dom"/>
</dbReference>
<comment type="caution">
    <text evidence="7">The sequence shown here is derived from an EMBL/GenBank/DDBJ whole genome shotgun (WGS) entry which is preliminary data.</text>
</comment>
<feature type="domain" description="Apple" evidence="6">
    <location>
        <begin position="556"/>
        <end position="635"/>
    </location>
</feature>
<proteinExistence type="predicted"/>
<organism evidence="7 8">
    <name type="scientific">Pinctada imbricata</name>
    <name type="common">Atlantic pearl-oyster</name>
    <name type="synonym">Pinctada martensii</name>
    <dbReference type="NCBI Taxonomy" id="66713"/>
    <lineage>
        <taxon>Eukaryota</taxon>
        <taxon>Metazoa</taxon>
        <taxon>Spiralia</taxon>
        <taxon>Lophotrochozoa</taxon>
        <taxon>Mollusca</taxon>
        <taxon>Bivalvia</taxon>
        <taxon>Autobranchia</taxon>
        <taxon>Pteriomorphia</taxon>
        <taxon>Pterioida</taxon>
        <taxon>Pterioidea</taxon>
        <taxon>Pteriidae</taxon>
        <taxon>Pinctada</taxon>
    </lineage>
</organism>
<dbReference type="EMBL" id="VSWD01000010">
    <property type="protein sequence ID" value="KAK3091366.1"/>
    <property type="molecule type" value="Genomic_DNA"/>
</dbReference>
<sequence length="1178" mass="131398">MNLIKVRLSVIALSCLLIGDGKNHAGCCKRRNVPDICLDYCMGQMPAVVTAEHDKCLNDVMDIIACYEDGQGYLPGPPTLVSAVQLPLNSMTAIQVMWVPPTDNLQMVTGYRVLYKLQSESTYTSSDILLVNQSASYVITNAQIEKTYMIYVISVGVNGASQPSPMYYLTVIPNCCIEKGVSEDCLEPLCGTNRMFNMDPTVLFRCYSDLNNSVQCLTGQRDHRPCCERVGIPQNCLTFCSGQVPDILGQDATQTWNYTSCIIRLSTIDACVQEGMWRRYPGSPPLVLMLQSNTVLYKERDSGNGQQKQLSVTGTSAEIMGLLAGTHYEVQVAASNDKGSSLPSTKIVFLTYACCIQKNVTSTCMTLCSYSYLSSPSGIDWALGYQCVDDLGKVIACAADERDHTDCCKRSGVPDSCLYFCRFKHSNNLTISDIGCVPYTPIIASCYREGIVSLPKSPQNLTIVRVTAHTVMLSWKQPDTTQVPVSSYEVLYTTDMTKKWMSSSTSVTTHIVNNLKPSTLYYVQVIAVNSNGTSLASPMIIFTTLDYDDSAPSVGCNYTVYKDTALIYDGIVSSSNTNTMEECRQVCEDSGLRFDQCVGFLYGRTAGGECTLYYDKNAFQKKKNKTGFDLYVKTCGQSPTINTTIDWTAIWHNRSDCCDKNNVSDTCLPACKSGDLTNPFICENDLNVLIACATDGKNHTDCCQRNRVPQPCLPFCAGKPMEKNAITSLCLSFAPIYINCFTKGKGQIPSPPTSFQIVSVSTDFVTLSWEKPVSNCDTNCSYKVMIIKKDGAEFQNATRDKMYKLRNLKPSTKYTLSVVAINTYGSSLPALTQDVITLPSSGIYRHRIKQSPSHPEVTGNVDLICEVYGPSQYVVSWYFNNKVIKKGRQLSMRSLVEEQEGTYICSATDFVNSFNKSFFLQLKYKPRVVNPTGDRQIVNSNKIGTLSCQFYGLPDKITWQKDGKNVKDLSDSFRSYATQKPILGTALIKSVLSIYYVTDKSVGDYTCIGENKFGNATGHMRLTSMYMYMGLVLKLYIIYSFLLHHSLVFLQIFQTSRVVLLPVKRCDSYIPRFYTHRHQTTYRLANYFVVRSCLIALSWCIVMFSVVKSQRIISPNFVMSGVCLSDWITGIKSTIDVNIFAKFTNMHMYLINVEEDVNRGCQIILFLCRPIFSSPRRS</sequence>
<accession>A0AA88Y8E1</accession>
<keyword evidence="2" id="KW-0812">Transmembrane</keyword>
<dbReference type="SMART" id="SM00408">
    <property type="entry name" value="IGc2"/>
    <property type="match status" value="2"/>
</dbReference>
<feature type="chain" id="PRO_5041739248" evidence="3">
    <location>
        <begin position="22"/>
        <end position="1178"/>
    </location>
</feature>
<dbReference type="SMART" id="SM00060">
    <property type="entry name" value="FN3"/>
    <property type="match status" value="4"/>
</dbReference>
<dbReference type="CDD" id="cd00063">
    <property type="entry name" value="FN3"/>
    <property type="match status" value="4"/>
</dbReference>
<feature type="domain" description="Fibronectin type-III" evidence="5">
    <location>
        <begin position="751"/>
        <end position="840"/>
    </location>
</feature>
<feature type="transmembrane region" description="Helical" evidence="2">
    <location>
        <begin position="1084"/>
        <end position="1107"/>
    </location>
</feature>
<dbReference type="Gene3D" id="2.60.40.10">
    <property type="entry name" value="Immunoglobulins"/>
    <property type="match status" value="6"/>
</dbReference>
<evidence type="ECO:0000256" key="3">
    <source>
        <dbReference type="SAM" id="SignalP"/>
    </source>
</evidence>
<dbReference type="InterPro" id="IPR036116">
    <property type="entry name" value="FN3_sf"/>
</dbReference>
<dbReference type="CDD" id="cd00096">
    <property type="entry name" value="Ig"/>
    <property type="match status" value="1"/>
</dbReference>
<feature type="domain" description="Ig-like" evidence="4">
    <location>
        <begin position="839"/>
        <end position="921"/>
    </location>
</feature>
<feature type="signal peptide" evidence="3">
    <location>
        <begin position="1"/>
        <end position="21"/>
    </location>
</feature>
<keyword evidence="8" id="KW-1185">Reference proteome</keyword>
<feature type="transmembrane region" description="Helical" evidence="2">
    <location>
        <begin position="1025"/>
        <end position="1050"/>
    </location>
</feature>
<dbReference type="InterPro" id="IPR036179">
    <property type="entry name" value="Ig-like_dom_sf"/>
</dbReference>
<reference evidence="7" key="1">
    <citation type="submission" date="2019-08" db="EMBL/GenBank/DDBJ databases">
        <title>The improved chromosome-level genome for the pearl oyster Pinctada fucata martensii using PacBio sequencing and Hi-C.</title>
        <authorList>
            <person name="Zheng Z."/>
        </authorList>
    </citation>
    <scope>NUCLEOTIDE SEQUENCE</scope>
    <source>
        <strain evidence="7">ZZ-2019</strain>
        <tissue evidence="7">Adductor muscle</tissue>
    </source>
</reference>
<dbReference type="PROSITE" id="PS50835">
    <property type="entry name" value="IG_LIKE"/>
    <property type="match status" value="2"/>
</dbReference>
<dbReference type="InterPro" id="IPR013783">
    <property type="entry name" value="Ig-like_fold"/>
</dbReference>
<dbReference type="Pfam" id="PF00041">
    <property type="entry name" value="fn3"/>
    <property type="match status" value="3"/>
</dbReference>
<keyword evidence="2" id="KW-1133">Transmembrane helix</keyword>
<dbReference type="PROSITE" id="PS50853">
    <property type="entry name" value="FN3"/>
    <property type="match status" value="3"/>
</dbReference>
<evidence type="ECO:0000259" key="6">
    <source>
        <dbReference type="PROSITE" id="PS50948"/>
    </source>
</evidence>
<dbReference type="SUPFAM" id="SSF49265">
    <property type="entry name" value="Fibronectin type III"/>
    <property type="match status" value="3"/>
</dbReference>
<evidence type="ECO:0000313" key="8">
    <source>
        <dbReference type="Proteomes" id="UP001186944"/>
    </source>
</evidence>
<evidence type="ECO:0000313" key="7">
    <source>
        <dbReference type="EMBL" id="KAK3091366.1"/>
    </source>
</evidence>
<dbReference type="InterPro" id="IPR002602">
    <property type="entry name" value="DB"/>
</dbReference>
<dbReference type="InterPro" id="IPR003609">
    <property type="entry name" value="Pan_app"/>
</dbReference>
<dbReference type="Proteomes" id="UP001186944">
    <property type="component" value="Unassembled WGS sequence"/>
</dbReference>
<keyword evidence="1" id="KW-0677">Repeat</keyword>
<dbReference type="Pfam" id="PF13927">
    <property type="entry name" value="Ig_3"/>
    <property type="match status" value="1"/>
</dbReference>
<feature type="domain" description="Fibronectin type-III" evidence="5">
    <location>
        <begin position="457"/>
        <end position="547"/>
    </location>
</feature>
<dbReference type="SMART" id="SM00473">
    <property type="entry name" value="PAN_AP"/>
    <property type="match status" value="1"/>
</dbReference>
<dbReference type="InterPro" id="IPR003961">
    <property type="entry name" value="FN3_dom"/>
</dbReference>
<dbReference type="SMART" id="SM00409">
    <property type="entry name" value="IG"/>
    <property type="match status" value="2"/>
</dbReference>
<keyword evidence="3" id="KW-0732">Signal</keyword>
<dbReference type="PROSITE" id="PS50948">
    <property type="entry name" value="PAN"/>
    <property type="match status" value="1"/>
</dbReference>
<dbReference type="InterPro" id="IPR003598">
    <property type="entry name" value="Ig_sub2"/>
</dbReference>
<dbReference type="InterPro" id="IPR003599">
    <property type="entry name" value="Ig_sub"/>
</dbReference>
<dbReference type="PANTHER" id="PTHR13817:SF173">
    <property type="entry name" value="FRAZZLED"/>
    <property type="match status" value="1"/>
</dbReference>
<evidence type="ECO:0000259" key="4">
    <source>
        <dbReference type="PROSITE" id="PS50835"/>
    </source>
</evidence>
<gene>
    <name evidence="7" type="ORF">FSP39_019285</name>
</gene>
<keyword evidence="2" id="KW-0472">Membrane</keyword>